<dbReference type="Proteomes" id="UP000736672">
    <property type="component" value="Unassembled WGS sequence"/>
</dbReference>
<reference evidence="2" key="1">
    <citation type="journal article" date="2021" name="Nat. Commun.">
        <title>Genetic determinants of endophytism in the Arabidopsis root mycobiome.</title>
        <authorList>
            <person name="Mesny F."/>
            <person name="Miyauchi S."/>
            <person name="Thiergart T."/>
            <person name="Pickel B."/>
            <person name="Atanasova L."/>
            <person name="Karlsson M."/>
            <person name="Huettel B."/>
            <person name="Barry K.W."/>
            <person name="Haridas S."/>
            <person name="Chen C."/>
            <person name="Bauer D."/>
            <person name="Andreopoulos W."/>
            <person name="Pangilinan J."/>
            <person name="LaButti K."/>
            <person name="Riley R."/>
            <person name="Lipzen A."/>
            <person name="Clum A."/>
            <person name="Drula E."/>
            <person name="Henrissat B."/>
            <person name="Kohler A."/>
            <person name="Grigoriev I.V."/>
            <person name="Martin F.M."/>
            <person name="Hacquard S."/>
        </authorList>
    </citation>
    <scope>NUCLEOTIDE SEQUENCE</scope>
    <source>
        <strain evidence="2">FSSC 5 MPI-SDFR-AT-0091</strain>
    </source>
</reference>
<proteinExistence type="predicted"/>
<dbReference type="OrthoDB" id="4581301at2759"/>
<feature type="compositionally biased region" description="Low complexity" evidence="1">
    <location>
        <begin position="142"/>
        <end position="160"/>
    </location>
</feature>
<gene>
    <name evidence="2" type="ORF">B0J15DRAFT_184550</name>
</gene>
<dbReference type="AlphaFoldDB" id="A0A9P9L1T4"/>
<comment type="caution">
    <text evidence="2">The sequence shown here is derived from an EMBL/GenBank/DDBJ whole genome shotgun (WGS) entry which is preliminary data.</text>
</comment>
<organism evidence="2 3">
    <name type="scientific">Fusarium solani</name>
    <name type="common">Filamentous fungus</name>
    <dbReference type="NCBI Taxonomy" id="169388"/>
    <lineage>
        <taxon>Eukaryota</taxon>
        <taxon>Fungi</taxon>
        <taxon>Dikarya</taxon>
        <taxon>Ascomycota</taxon>
        <taxon>Pezizomycotina</taxon>
        <taxon>Sordariomycetes</taxon>
        <taxon>Hypocreomycetidae</taxon>
        <taxon>Hypocreales</taxon>
        <taxon>Nectriaceae</taxon>
        <taxon>Fusarium</taxon>
        <taxon>Fusarium solani species complex</taxon>
    </lineage>
</organism>
<evidence type="ECO:0000313" key="3">
    <source>
        <dbReference type="Proteomes" id="UP000736672"/>
    </source>
</evidence>
<sequence length="572" mass="63085">MMRTAAARRPQVAKPTLNAGAQQIRQKTFIKREDKSGEIYYAVNRWGRAKPKKPPNRELFQINNLLLDLDDMDSRHVRTCTEDDEAQMLKHWSVDPKRQALRSRLEELLSEVDWSRRKVFEISMEPTSSWRLGSHDILSAALNGAPSSSSPGPPVDSSNGQQGFANVLGTETPGQRQQSNTLHTICSKNGIPGYAKQDDELLLHWFQLRNQLAQSEQQTSKPPSPSQLASALREQDTVIGIRRLVSQCLSSGLDATSFHQTLHNGQGRPPSSLSSEVRDACANILNGCQEKSATCHDLLAFLGNLSQRLSSSGAHIGEPLCGLGLRLSAQMGKPAATMEYLDIAFRDGYFGDEALSDVLDTLETYSHHLSVNSESRFLDMSDRQTLLSLLTGIRNDIHAAESHTAHGSIRSIAIHFLRERRDDGATLLALEIYRAYIVLLGRLGAVASLWQEWRLSGAELEGLIRNGNLLMPEGQTEEIVVESFRNAIGASLSVVALRDDAASTDLDLAGCATRDLEAIEEQNQDAWLGYQQQEAHPMRGLLDGDIRAALGLPLDGWMEGLRRLAEGTDPRG</sequence>
<dbReference type="EMBL" id="JAGTJS010000003">
    <property type="protein sequence ID" value="KAH7272672.1"/>
    <property type="molecule type" value="Genomic_DNA"/>
</dbReference>
<feature type="region of interest" description="Disordered" evidence="1">
    <location>
        <begin position="142"/>
        <end position="180"/>
    </location>
</feature>
<evidence type="ECO:0000313" key="2">
    <source>
        <dbReference type="EMBL" id="KAH7272672.1"/>
    </source>
</evidence>
<protein>
    <submittedName>
        <fullName evidence="2">Uncharacterized protein</fullName>
    </submittedName>
</protein>
<accession>A0A9P9L1T4</accession>
<evidence type="ECO:0000256" key="1">
    <source>
        <dbReference type="SAM" id="MobiDB-lite"/>
    </source>
</evidence>
<keyword evidence="3" id="KW-1185">Reference proteome</keyword>
<name>A0A9P9L1T4_FUSSL</name>